<evidence type="ECO:0000256" key="7">
    <source>
        <dbReference type="ARBA" id="ARBA00023014"/>
    </source>
</evidence>
<dbReference type="GO" id="GO:0046872">
    <property type="term" value="F:metal ion binding"/>
    <property type="evidence" value="ECO:0007669"/>
    <property type="project" value="UniProtKB-KW"/>
</dbReference>
<dbReference type="InterPro" id="IPR005839">
    <property type="entry name" value="Methylthiotransferase"/>
</dbReference>
<dbReference type="InterPro" id="IPR006463">
    <property type="entry name" value="MiaB_methiolase"/>
</dbReference>
<dbReference type="PROSITE" id="PS51449">
    <property type="entry name" value="MTTASE_N"/>
    <property type="match status" value="1"/>
</dbReference>
<evidence type="ECO:0000256" key="1">
    <source>
        <dbReference type="ARBA" id="ARBA00001966"/>
    </source>
</evidence>
<dbReference type="PROSITE" id="PS50926">
    <property type="entry name" value="TRAM"/>
    <property type="match status" value="1"/>
</dbReference>
<gene>
    <name evidence="11" type="ORF">RDWZM_010428</name>
</gene>
<evidence type="ECO:0000256" key="4">
    <source>
        <dbReference type="ARBA" id="ARBA00022691"/>
    </source>
</evidence>
<dbReference type="Pfam" id="PF04055">
    <property type="entry name" value="Radical_SAM"/>
    <property type="match status" value="1"/>
</dbReference>
<dbReference type="OMA" id="CEHFHIP"/>
<evidence type="ECO:0000256" key="3">
    <source>
        <dbReference type="ARBA" id="ARBA00022485"/>
    </source>
</evidence>
<evidence type="ECO:0000259" key="8">
    <source>
        <dbReference type="PROSITE" id="PS50926"/>
    </source>
</evidence>
<dbReference type="FunFam" id="3.80.30.20:FF:000001">
    <property type="entry name" value="tRNA-2-methylthio-N(6)-dimethylallyladenosine synthase 2"/>
    <property type="match status" value="1"/>
</dbReference>
<name>A0A9Q0LWQ7_BLOTA</name>
<dbReference type="FunFam" id="3.40.50.12160:FF:000003">
    <property type="entry name" value="CDK5 regulatory subunit-associated protein 1"/>
    <property type="match status" value="1"/>
</dbReference>
<dbReference type="InterPro" id="IPR058240">
    <property type="entry name" value="rSAM_sf"/>
</dbReference>
<feature type="domain" description="MTTase N-terminal" evidence="9">
    <location>
        <begin position="98"/>
        <end position="214"/>
    </location>
</feature>
<dbReference type="GO" id="GO:0035597">
    <property type="term" value="F:tRNA-2-methylthio-N(6)-dimethylallyladenosine(37) synthase activity"/>
    <property type="evidence" value="ECO:0007669"/>
    <property type="project" value="TreeGrafter"/>
</dbReference>
<keyword evidence="4" id="KW-0949">S-adenosyl-L-methionine</keyword>
<dbReference type="Proteomes" id="UP001142055">
    <property type="component" value="Chromosome 4"/>
</dbReference>
<evidence type="ECO:0000256" key="6">
    <source>
        <dbReference type="ARBA" id="ARBA00023004"/>
    </source>
</evidence>
<dbReference type="InterPro" id="IPR023404">
    <property type="entry name" value="rSAM_horseshoe"/>
</dbReference>
<feature type="domain" description="TRAM" evidence="8">
    <location>
        <begin position="501"/>
        <end position="567"/>
    </location>
</feature>
<keyword evidence="5" id="KW-0479">Metal-binding</keyword>
<dbReference type="SFLD" id="SFLDG01061">
    <property type="entry name" value="methylthiotransferase"/>
    <property type="match status" value="1"/>
</dbReference>
<dbReference type="NCBIfam" id="TIGR00089">
    <property type="entry name" value="MiaB/RimO family radical SAM methylthiotransferase"/>
    <property type="match status" value="1"/>
</dbReference>
<accession>A0A9Q0LWQ7</accession>
<keyword evidence="12" id="KW-1185">Reference proteome</keyword>
<dbReference type="SFLD" id="SFLDF00413">
    <property type="entry name" value="CDK5RAP1"/>
    <property type="match status" value="1"/>
</dbReference>
<dbReference type="SFLD" id="SFLDF00273">
    <property type="entry name" value="(dimethylallyl)adenosine_tRNA"/>
    <property type="match status" value="1"/>
</dbReference>
<protein>
    <submittedName>
        <fullName evidence="11">Uncharacterized protein</fullName>
    </submittedName>
</protein>
<dbReference type="PANTHER" id="PTHR43020">
    <property type="entry name" value="CDK5 REGULATORY SUBUNIT-ASSOCIATED PROTEIN 1"/>
    <property type="match status" value="1"/>
</dbReference>
<comment type="cofactor">
    <cofactor evidence="1">
        <name>[4Fe-4S] cluster</name>
        <dbReference type="ChEBI" id="CHEBI:49883"/>
    </cofactor>
</comment>
<dbReference type="Pfam" id="PF00919">
    <property type="entry name" value="UPF0004"/>
    <property type="match status" value="1"/>
</dbReference>
<proteinExistence type="inferred from homology"/>
<dbReference type="NCBIfam" id="TIGR01574">
    <property type="entry name" value="miaB-methiolase"/>
    <property type="match status" value="1"/>
</dbReference>
<organism evidence="11 12">
    <name type="scientific">Blomia tropicalis</name>
    <name type="common">Mite</name>
    <dbReference type="NCBI Taxonomy" id="40697"/>
    <lineage>
        <taxon>Eukaryota</taxon>
        <taxon>Metazoa</taxon>
        <taxon>Ecdysozoa</taxon>
        <taxon>Arthropoda</taxon>
        <taxon>Chelicerata</taxon>
        <taxon>Arachnida</taxon>
        <taxon>Acari</taxon>
        <taxon>Acariformes</taxon>
        <taxon>Sarcoptiformes</taxon>
        <taxon>Astigmata</taxon>
        <taxon>Glycyphagoidea</taxon>
        <taxon>Echimyopodidae</taxon>
        <taxon>Blomia</taxon>
    </lineage>
</organism>
<dbReference type="PROSITE" id="PS51918">
    <property type="entry name" value="RADICAL_SAM"/>
    <property type="match status" value="1"/>
</dbReference>
<dbReference type="SFLD" id="SFLDS00029">
    <property type="entry name" value="Radical_SAM"/>
    <property type="match status" value="1"/>
</dbReference>
<dbReference type="PANTHER" id="PTHR43020:SF2">
    <property type="entry name" value="MITOCHONDRIAL TRNA METHYLTHIOTRANSFERASE CDK5RAP1"/>
    <property type="match status" value="1"/>
</dbReference>
<sequence length="577" mass="65537">MLRHLTRFCTEYSPSLNIALNSVHLYHHSCVHHHQNKPNESKQVVTDRKIDLQNKLKSGPNLQEFIQKNDIKEPFIMKWDKNLNEPYIDEASLNGNKTKVYIKTYGCQMNVNDTEIASTILEKSGYEMIDSIDKAEIIFLMTCAIRENAELKVWHKLRELERAKRLGTIKQFGLLGCMAERLKSKVLEDIPAIDIIAGPDSYRHLPKLLAVNSLTGQNAINVLLSLDETYSDVLPNVSADRISSFVSITRGCNNMCSYCIVPYTRGRERSRRMDSILKEVEHFINNGVKEIVLLGQNVNSYRDLSSESTDSSSSSSSSETIKLADGFRTIYKLKTGGIGFDILLDQVAQIDPNVRIRFTSPHPKDFNDDVIEVIARHPNIANGLHMPAQSGSDHVLERMRRGYTKQAYLDLVDRIRLAIPDCAINSDFICGFCGETDDDHRQTLDLMERVGYNIAYIFAYSMRDKTYAHHHLNDDVPHKVKITRLTELNQLYRTRLLELNRKLIGTDQLILLEGVSKKSDQELYGRNEAGSKVIIPSMNGVQFKIGDFVRVRISDSSSVTLRAEPIGKTSITEFYSS</sequence>
<keyword evidence="6" id="KW-0408">Iron</keyword>
<dbReference type="SFLD" id="SFLDG01082">
    <property type="entry name" value="B12-binding_domain_containing"/>
    <property type="match status" value="1"/>
</dbReference>
<dbReference type="GO" id="GO:0005739">
    <property type="term" value="C:mitochondrion"/>
    <property type="evidence" value="ECO:0007669"/>
    <property type="project" value="TreeGrafter"/>
</dbReference>
<evidence type="ECO:0000259" key="10">
    <source>
        <dbReference type="PROSITE" id="PS51918"/>
    </source>
</evidence>
<evidence type="ECO:0000259" key="9">
    <source>
        <dbReference type="PROSITE" id="PS51449"/>
    </source>
</evidence>
<dbReference type="InterPro" id="IPR013848">
    <property type="entry name" value="Methylthiotransferase_N"/>
</dbReference>
<dbReference type="GO" id="GO:0005829">
    <property type="term" value="C:cytosol"/>
    <property type="evidence" value="ECO:0007669"/>
    <property type="project" value="TreeGrafter"/>
</dbReference>
<feature type="domain" description="Radical SAM core" evidence="10">
    <location>
        <begin position="238"/>
        <end position="498"/>
    </location>
</feature>
<dbReference type="InterPro" id="IPR007197">
    <property type="entry name" value="rSAM"/>
</dbReference>
<keyword evidence="3" id="KW-0004">4Fe-4S</keyword>
<dbReference type="InterPro" id="IPR002792">
    <property type="entry name" value="TRAM_dom"/>
</dbReference>
<dbReference type="Gene3D" id="3.40.50.12160">
    <property type="entry name" value="Methylthiotransferase, N-terminal domain"/>
    <property type="match status" value="1"/>
</dbReference>
<dbReference type="SMART" id="SM00729">
    <property type="entry name" value="Elp3"/>
    <property type="match status" value="1"/>
</dbReference>
<evidence type="ECO:0000256" key="5">
    <source>
        <dbReference type="ARBA" id="ARBA00022723"/>
    </source>
</evidence>
<comment type="caution">
    <text evidence="11">The sequence shown here is derived from an EMBL/GenBank/DDBJ whole genome shotgun (WGS) entry which is preliminary data.</text>
</comment>
<dbReference type="EMBL" id="JAPWDV010000004">
    <property type="protein sequence ID" value="KAJ6215928.1"/>
    <property type="molecule type" value="Genomic_DNA"/>
</dbReference>
<dbReference type="PROSITE" id="PS01278">
    <property type="entry name" value="MTTASE_RADICAL"/>
    <property type="match status" value="1"/>
</dbReference>
<reference evidence="11" key="1">
    <citation type="submission" date="2022-12" db="EMBL/GenBank/DDBJ databases">
        <title>Genome assemblies of Blomia tropicalis.</title>
        <authorList>
            <person name="Cui Y."/>
        </authorList>
    </citation>
    <scope>NUCLEOTIDE SEQUENCE</scope>
    <source>
        <tissue evidence="11">Adult mites</tissue>
    </source>
</reference>
<evidence type="ECO:0000256" key="2">
    <source>
        <dbReference type="ARBA" id="ARBA00009815"/>
    </source>
</evidence>
<comment type="similarity">
    <text evidence="2">Belongs to the methylthiotransferase family. MiaB subfamily.</text>
</comment>
<dbReference type="Gene3D" id="3.80.30.20">
    <property type="entry name" value="tm_1862 like domain"/>
    <property type="match status" value="1"/>
</dbReference>
<dbReference type="InterPro" id="IPR006638">
    <property type="entry name" value="Elp3/MiaA/NifB-like_rSAM"/>
</dbReference>
<dbReference type="InterPro" id="IPR038135">
    <property type="entry name" value="Methylthiotransferase_N_sf"/>
</dbReference>
<evidence type="ECO:0000313" key="12">
    <source>
        <dbReference type="Proteomes" id="UP001142055"/>
    </source>
</evidence>
<dbReference type="InterPro" id="IPR020612">
    <property type="entry name" value="Methylthiotransferase_CS"/>
</dbReference>
<keyword evidence="7" id="KW-0411">Iron-sulfur</keyword>
<dbReference type="Pfam" id="PF01938">
    <property type="entry name" value="TRAM"/>
    <property type="match status" value="1"/>
</dbReference>
<evidence type="ECO:0000313" key="11">
    <source>
        <dbReference type="EMBL" id="KAJ6215928.1"/>
    </source>
</evidence>
<dbReference type="SUPFAM" id="SSF102114">
    <property type="entry name" value="Radical SAM enzymes"/>
    <property type="match status" value="1"/>
</dbReference>
<dbReference type="AlphaFoldDB" id="A0A9Q0LWQ7"/>
<dbReference type="GO" id="GO:0051539">
    <property type="term" value="F:4 iron, 4 sulfur cluster binding"/>
    <property type="evidence" value="ECO:0007669"/>
    <property type="project" value="UniProtKB-KW"/>
</dbReference>